<dbReference type="AlphaFoldDB" id="G4RNQ9"/>
<dbReference type="HOGENOM" id="CLU_3021178_0_0_2"/>
<dbReference type="RefSeq" id="WP_014126460.1">
    <property type="nucleotide sequence ID" value="NC_016070.1"/>
</dbReference>
<organism evidence="2 3">
    <name type="scientific">Thermoproteus tenax (strain ATCC 35583 / DSM 2078 / JCM 9277 / NBRC 100435 / Kra 1)</name>
    <dbReference type="NCBI Taxonomy" id="768679"/>
    <lineage>
        <taxon>Archaea</taxon>
        <taxon>Thermoproteota</taxon>
        <taxon>Thermoprotei</taxon>
        <taxon>Thermoproteales</taxon>
        <taxon>Thermoproteaceae</taxon>
        <taxon>Thermoproteus</taxon>
    </lineage>
</organism>
<evidence type="ECO:0000313" key="2">
    <source>
        <dbReference type="EMBL" id="CCC81203.1"/>
    </source>
</evidence>
<proteinExistence type="predicted"/>
<dbReference type="STRING" id="768679.TTX_0538"/>
<feature type="transmembrane region" description="Helical" evidence="1">
    <location>
        <begin position="6"/>
        <end position="27"/>
    </location>
</feature>
<keyword evidence="1" id="KW-1133">Transmembrane helix</keyword>
<evidence type="ECO:0000313" key="3">
    <source>
        <dbReference type="Proteomes" id="UP000002654"/>
    </source>
</evidence>
<dbReference type="PaxDb" id="768679-TTX_0538"/>
<keyword evidence="3" id="KW-1185">Reference proteome</keyword>
<sequence>MVKWALPALLYVLSAVAVAMGILILYYDRKAAELAVGGIAVGLAAPAVYAVLRKR</sequence>
<dbReference type="KEGG" id="ttn:TTX_0538"/>
<feature type="transmembrane region" description="Helical" evidence="1">
    <location>
        <begin position="34"/>
        <end position="52"/>
    </location>
</feature>
<keyword evidence="1" id="KW-0472">Membrane</keyword>
<dbReference type="PATRIC" id="fig|768679.9.peg.553"/>
<reference evidence="2 3" key="1">
    <citation type="journal article" date="2011" name="PLoS ONE">
        <title>The complete genome sequence of Thermoproteus tenax: a physiologically versatile member of the Crenarchaeota.</title>
        <authorList>
            <person name="Siebers B."/>
            <person name="Zaparty M."/>
            <person name="Raddatz G."/>
            <person name="Tjaden B."/>
            <person name="Albers S.V."/>
            <person name="Bell S.D."/>
            <person name="Blombach F."/>
            <person name="Kletzin A."/>
            <person name="Kyrpides N."/>
            <person name="Lanz C."/>
            <person name="Plagens A."/>
            <person name="Rampp M."/>
            <person name="Rosinus A."/>
            <person name="von Jan M."/>
            <person name="Makarova K.S."/>
            <person name="Klenk H.P."/>
            <person name="Schuster S.C."/>
            <person name="Hensel R."/>
        </authorList>
    </citation>
    <scope>NUCLEOTIDE SEQUENCE [LARGE SCALE GENOMIC DNA]</scope>
    <source>
        <strain evidence="3">ATCC 35583 / DSM 2078 / JCM 9277 / NBRC 100435 / Kra 1</strain>
    </source>
</reference>
<evidence type="ECO:0000256" key="1">
    <source>
        <dbReference type="SAM" id="Phobius"/>
    </source>
</evidence>
<accession>G4RNQ9</accession>
<protein>
    <submittedName>
        <fullName evidence="2">Uncharacterized protein</fullName>
    </submittedName>
</protein>
<dbReference type="EMBL" id="FN869859">
    <property type="protein sequence ID" value="CCC81203.1"/>
    <property type="molecule type" value="Genomic_DNA"/>
</dbReference>
<dbReference type="Proteomes" id="UP000002654">
    <property type="component" value="Chromosome"/>
</dbReference>
<keyword evidence="1" id="KW-0812">Transmembrane</keyword>
<name>G4RNQ9_THETK</name>
<gene>
    <name evidence="2" type="ordered locus">TTX_0538</name>
</gene>
<dbReference type="GeneID" id="52284610"/>